<gene>
    <name evidence="2" type="ORF">O3H35_08260</name>
    <name evidence="1" type="ORF">O3H54_03140</name>
</gene>
<reference evidence="1" key="1">
    <citation type="submission" date="2022-12" db="EMBL/GenBank/DDBJ databases">
        <title>Reclassification of two methanogenic archaea species isolated from the Kolyma lowland permafrost.</title>
        <authorList>
            <person name="Trubitsyn V.E."/>
            <person name="Rivkina E.M."/>
            <person name="Shcherbakova V.A."/>
        </authorList>
    </citation>
    <scope>NUCLEOTIDE SEQUENCE</scope>
    <source>
        <strain evidence="1">M2</strain>
        <strain evidence="2">MK4</strain>
    </source>
</reference>
<comment type="caution">
    <text evidence="1">The sequence shown here is derived from an EMBL/GenBank/DDBJ whole genome shotgun (WGS) entry which is preliminary data.</text>
</comment>
<keyword evidence="3" id="KW-1185">Reference proteome</keyword>
<evidence type="ECO:0000313" key="2">
    <source>
        <dbReference type="EMBL" id="MCZ3372626.1"/>
    </source>
</evidence>
<dbReference type="AlphaFoldDB" id="A0A9E5DGR1"/>
<accession>A0A9E5DGR1</accession>
<dbReference type="RefSeq" id="WP_269221185.1">
    <property type="nucleotide sequence ID" value="NZ_JAPVER010000018.1"/>
</dbReference>
<dbReference type="Proteomes" id="UP001074446">
    <property type="component" value="Unassembled WGS sequence"/>
</dbReference>
<organism evidence="1 3">
    <name type="scientific">Methanobacterium veterum</name>
    <dbReference type="NCBI Taxonomy" id="408577"/>
    <lineage>
        <taxon>Archaea</taxon>
        <taxon>Methanobacteriati</taxon>
        <taxon>Methanobacteriota</taxon>
        <taxon>Methanomada group</taxon>
        <taxon>Methanobacteria</taxon>
        <taxon>Methanobacteriales</taxon>
        <taxon>Methanobacteriaceae</taxon>
        <taxon>Methanobacterium</taxon>
    </lineage>
</organism>
<dbReference type="EMBL" id="JAPVES010000030">
    <property type="protein sequence ID" value="MCZ3372626.1"/>
    <property type="molecule type" value="Genomic_DNA"/>
</dbReference>
<name>A0A9E5DGR1_9EURY</name>
<evidence type="ECO:0000313" key="3">
    <source>
        <dbReference type="Proteomes" id="UP001068021"/>
    </source>
</evidence>
<dbReference type="Proteomes" id="UP001068021">
    <property type="component" value="Unassembled WGS sequence"/>
</dbReference>
<dbReference type="EMBL" id="JAPVER010000018">
    <property type="protein sequence ID" value="MCZ3364871.1"/>
    <property type="molecule type" value="Genomic_DNA"/>
</dbReference>
<protein>
    <submittedName>
        <fullName evidence="1">Uncharacterized protein</fullName>
    </submittedName>
</protein>
<evidence type="ECO:0000313" key="1">
    <source>
        <dbReference type="EMBL" id="MCZ3364871.1"/>
    </source>
</evidence>
<proteinExistence type="predicted"/>
<sequence length="40" mass="4806">MSKFIDSLLKFYNEEKEKESPENYVKSIKKLLDFYGVKTD</sequence>